<evidence type="ECO:0000313" key="8">
    <source>
        <dbReference type="Proteomes" id="UP001597036"/>
    </source>
</evidence>
<evidence type="ECO:0000259" key="5">
    <source>
        <dbReference type="Pfam" id="PF00370"/>
    </source>
</evidence>
<evidence type="ECO:0000256" key="4">
    <source>
        <dbReference type="RuleBase" id="RU003733"/>
    </source>
</evidence>
<dbReference type="PRINTS" id="PR00475">
    <property type="entry name" value="HEXOKINASE"/>
</dbReference>
<dbReference type="PIRSF" id="PIRSF000538">
    <property type="entry name" value="GlpK"/>
    <property type="match status" value="1"/>
</dbReference>
<gene>
    <name evidence="7" type="ORF">ACFQY8_02565</name>
</gene>
<dbReference type="InterPro" id="IPR050406">
    <property type="entry name" value="FGGY_Carb_Kinase"/>
</dbReference>
<dbReference type="InterPro" id="IPR018484">
    <property type="entry name" value="FGGY_N"/>
</dbReference>
<comment type="similarity">
    <text evidence="1 4">Belongs to the FGGY kinase family.</text>
</comment>
<reference evidence="8" key="1">
    <citation type="journal article" date="2019" name="Int. J. Syst. Evol. Microbiol.">
        <title>The Global Catalogue of Microorganisms (GCM) 10K type strain sequencing project: providing services to taxonomists for standard genome sequencing and annotation.</title>
        <authorList>
            <consortium name="The Broad Institute Genomics Platform"/>
            <consortium name="The Broad Institute Genome Sequencing Center for Infectious Disease"/>
            <person name="Wu L."/>
            <person name="Ma J."/>
        </authorList>
    </citation>
    <scope>NUCLEOTIDE SEQUENCE [LARGE SCALE GENOMIC DNA]</scope>
    <source>
        <strain evidence="8">CCM 8604</strain>
    </source>
</reference>
<dbReference type="InterPro" id="IPR018483">
    <property type="entry name" value="Carb_kinase_FGGY_CS"/>
</dbReference>
<evidence type="ECO:0000313" key="7">
    <source>
        <dbReference type="EMBL" id="MFD0704634.1"/>
    </source>
</evidence>
<comment type="caution">
    <text evidence="7">The sequence shown here is derived from an EMBL/GenBank/DDBJ whole genome shotgun (WGS) entry which is preliminary data.</text>
</comment>
<feature type="domain" description="Carbohydrate kinase FGGY N-terminal" evidence="5">
    <location>
        <begin position="12"/>
        <end position="255"/>
    </location>
</feature>
<dbReference type="InterPro" id="IPR043129">
    <property type="entry name" value="ATPase_NBD"/>
</dbReference>
<dbReference type="RefSeq" id="WP_377938288.1">
    <property type="nucleotide sequence ID" value="NZ_JBHTHQ010000012.1"/>
</dbReference>
<dbReference type="EC" id="2.7.1.-" evidence="7"/>
<keyword evidence="3 4" id="KW-0418">Kinase</keyword>
<name>A0ABW2Y2Z6_9BIFI</name>
<accession>A0ABW2Y2Z6</accession>
<evidence type="ECO:0000256" key="1">
    <source>
        <dbReference type="ARBA" id="ARBA00009156"/>
    </source>
</evidence>
<proteinExistence type="inferred from homology"/>
<dbReference type="SUPFAM" id="SSF53067">
    <property type="entry name" value="Actin-like ATPase domain"/>
    <property type="match status" value="2"/>
</dbReference>
<dbReference type="Pfam" id="PF00370">
    <property type="entry name" value="FGGY_N"/>
    <property type="match status" value="1"/>
</dbReference>
<evidence type="ECO:0000256" key="3">
    <source>
        <dbReference type="ARBA" id="ARBA00022777"/>
    </source>
</evidence>
<dbReference type="EMBL" id="JBHTHQ010000012">
    <property type="protein sequence ID" value="MFD0704634.1"/>
    <property type="molecule type" value="Genomic_DNA"/>
</dbReference>
<organism evidence="7 8">
    <name type="scientific">Alloscardovia venturai</name>
    <dbReference type="NCBI Taxonomy" id="1769421"/>
    <lineage>
        <taxon>Bacteria</taxon>
        <taxon>Bacillati</taxon>
        <taxon>Actinomycetota</taxon>
        <taxon>Actinomycetes</taxon>
        <taxon>Bifidobacteriales</taxon>
        <taxon>Bifidobacteriaceae</taxon>
        <taxon>Alloscardovia</taxon>
    </lineage>
</organism>
<dbReference type="InterPro" id="IPR000577">
    <property type="entry name" value="Carb_kinase_FGGY"/>
</dbReference>
<sequence length="513" mass="55509">MNSPTAASTPLFIVLDNGGTNTKALVFDVQGHQRAVSSFPTLWEQSGDGKREINLEGLVAALFSAIKDVLASPDIDARDIAAITCVGHGKGLYMLDGDGKIFRNAILSTDNRATALATQFAQREEEIYALSAQHVMPSQAPLLLRWLKDNEPEDYAHIGAILSAKDFVRYALTGNIRQEIGDASSNNLVNLHTRQWDSKLLDFFGIFEMRDALPALIEAYDASSVVSVKTAEKTGLIAGTPVVAGLFDIDAGAIGSGTVDGKSLSVIAGTWNINTYVADAPVDRSRGIMNSLFLNGKTLVEASSPTSAGNVDKMLRIIMPEELENDAPEVYRTLENYMASTNADTTRVIYTPFLYGSNADPYARGAFVGLTESTSRLEMMRAVYEGIAFAHKQHINDLLEALRNVQGVQDAAPQTLRICGGASHSPAWMQMFADITGMRVEILESEEISGLGGAILAAYATGFYDSLDAAIAAMTQVGAVYEPREEQQAVYERKYGAYQAFLSAMDGAWERLQ</sequence>
<dbReference type="PANTHER" id="PTHR43095">
    <property type="entry name" value="SUGAR KINASE"/>
    <property type="match status" value="1"/>
</dbReference>
<feature type="domain" description="Carbohydrate kinase FGGY C-terminal" evidence="6">
    <location>
        <begin position="265"/>
        <end position="460"/>
    </location>
</feature>
<protein>
    <submittedName>
        <fullName evidence="7">FGGY-family carbohydrate kinase</fullName>
        <ecNumber evidence="7">2.7.1.-</ecNumber>
    </submittedName>
</protein>
<dbReference type="Pfam" id="PF02782">
    <property type="entry name" value="FGGY_C"/>
    <property type="match status" value="1"/>
</dbReference>
<dbReference type="Proteomes" id="UP001597036">
    <property type="component" value="Unassembled WGS sequence"/>
</dbReference>
<dbReference type="Gene3D" id="3.30.420.40">
    <property type="match status" value="2"/>
</dbReference>
<evidence type="ECO:0000259" key="6">
    <source>
        <dbReference type="Pfam" id="PF02782"/>
    </source>
</evidence>
<keyword evidence="2 4" id="KW-0808">Transferase</keyword>
<dbReference type="InterPro" id="IPR018485">
    <property type="entry name" value="FGGY_C"/>
</dbReference>
<dbReference type="GO" id="GO:0016301">
    <property type="term" value="F:kinase activity"/>
    <property type="evidence" value="ECO:0007669"/>
    <property type="project" value="UniProtKB-KW"/>
</dbReference>
<dbReference type="CDD" id="cd07802">
    <property type="entry name" value="ASKHA_NBD_FGGY_EcLyxK-like"/>
    <property type="match status" value="1"/>
</dbReference>
<evidence type="ECO:0000256" key="2">
    <source>
        <dbReference type="ARBA" id="ARBA00022679"/>
    </source>
</evidence>
<dbReference type="PANTHER" id="PTHR43095:SF3">
    <property type="entry name" value="L-XYLULOSE_3-KETO-L-GULONATE KINASE"/>
    <property type="match status" value="1"/>
</dbReference>
<dbReference type="PROSITE" id="PS00445">
    <property type="entry name" value="FGGY_KINASES_2"/>
    <property type="match status" value="1"/>
</dbReference>
<keyword evidence="8" id="KW-1185">Reference proteome</keyword>